<protein>
    <submittedName>
        <fullName evidence="6">Piwi domain-containing protein</fullName>
    </submittedName>
</protein>
<organism evidence="5 6">
    <name type="scientific">Caenorhabditis tropicalis</name>
    <dbReference type="NCBI Taxonomy" id="1561998"/>
    <lineage>
        <taxon>Eukaryota</taxon>
        <taxon>Metazoa</taxon>
        <taxon>Ecdysozoa</taxon>
        <taxon>Nematoda</taxon>
        <taxon>Chromadorea</taxon>
        <taxon>Rhabditida</taxon>
        <taxon>Rhabditina</taxon>
        <taxon>Rhabditomorpha</taxon>
        <taxon>Rhabditoidea</taxon>
        <taxon>Rhabditidae</taxon>
        <taxon>Peloderinae</taxon>
        <taxon>Caenorhabditis</taxon>
    </lineage>
</organism>
<keyword evidence="5" id="KW-1185">Reference proteome</keyword>
<dbReference type="InterPro" id="IPR012337">
    <property type="entry name" value="RNaseH-like_sf"/>
</dbReference>
<dbReference type="Proteomes" id="UP000095282">
    <property type="component" value="Unplaced"/>
</dbReference>
<evidence type="ECO:0000256" key="2">
    <source>
        <dbReference type="SAM" id="MobiDB-lite"/>
    </source>
</evidence>
<dbReference type="InterPro" id="IPR003100">
    <property type="entry name" value="PAZ_dom"/>
</dbReference>
<dbReference type="eggNOG" id="KOG1041">
    <property type="taxonomic scope" value="Eukaryota"/>
</dbReference>
<dbReference type="Gene3D" id="3.40.50.2300">
    <property type="match status" value="1"/>
</dbReference>
<dbReference type="InterPro" id="IPR036397">
    <property type="entry name" value="RNaseH_sf"/>
</dbReference>
<accession>A0A1I7U6W5</accession>
<dbReference type="SUPFAM" id="SSF101690">
    <property type="entry name" value="PAZ domain"/>
    <property type="match status" value="1"/>
</dbReference>
<dbReference type="SUPFAM" id="SSF53098">
    <property type="entry name" value="Ribonuclease H-like"/>
    <property type="match status" value="1"/>
</dbReference>
<dbReference type="Gene3D" id="3.30.420.10">
    <property type="entry name" value="Ribonuclease H-like superfamily/Ribonuclease H"/>
    <property type="match status" value="1"/>
</dbReference>
<feature type="compositionally biased region" description="Basic and acidic residues" evidence="2">
    <location>
        <begin position="237"/>
        <end position="251"/>
    </location>
</feature>
<evidence type="ECO:0000259" key="4">
    <source>
        <dbReference type="PROSITE" id="PS50822"/>
    </source>
</evidence>
<dbReference type="GO" id="GO:0003723">
    <property type="term" value="F:RNA binding"/>
    <property type="evidence" value="ECO:0007669"/>
    <property type="project" value="InterPro"/>
</dbReference>
<dbReference type="WBParaSite" id="Csp11.Scaffold629.g15465.t1">
    <property type="protein sequence ID" value="Csp11.Scaffold629.g15465.t1"/>
    <property type="gene ID" value="Csp11.Scaffold629.g15465"/>
</dbReference>
<dbReference type="InterPro" id="IPR057272">
    <property type="entry name" value="Piwi_nem"/>
</dbReference>
<evidence type="ECO:0000313" key="5">
    <source>
        <dbReference type="Proteomes" id="UP000095282"/>
    </source>
</evidence>
<dbReference type="SMART" id="SM00949">
    <property type="entry name" value="PAZ"/>
    <property type="match status" value="1"/>
</dbReference>
<dbReference type="PROSITE" id="PS50821">
    <property type="entry name" value="PAZ"/>
    <property type="match status" value="1"/>
</dbReference>
<comment type="similarity">
    <text evidence="1">Belongs to the argonaute family.</text>
</comment>
<dbReference type="AlphaFoldDB" id="A0A1I7U6W5"/>
<feature type="domain" description="Piwi" evidence="4">
    <location>
        <begin position="672"/>
        <end position="852"/>
    </location>
</feature>
<dbReference type="PROSITE" id="PS50822">
    <property type="entry name" value="PIWI"/>
    <property type="match status" value="1"/>
</dbReference>
<dbReference type="Gene3D" id="2.170.260.10">
    <property type="entry name" value="paz domain"/>
    <property type="match status" value="1"/>
</dbReference>
<dbReference type="CDD" id="cd02846">
    <property type="entry name" value="PAZ_argonaute_like"/>
    <property type="match status" value="1"/>
</dbReference>
<evidence type="ECO:0000259" key="3">
    <source>
        <dbReference type="PROSITE" id="PS50821"/>
    </source>
</evidence>
<dbReference type="Pfam" id="PF02171">
    <property type="entry name" value="Piwi"/>
    <property type="match status" value="1"/>
</dbReference>
<dbReference type="InterPro" id="IPR036085">
    <property type="entry name" value="PAZ_dom_sf"/>
</dbReference>
<dbReference type="Pfam" id="PF25128">
    <property type="entry name" value="HRDE1_NRDE3_N"/>
    <property type="match status" value="1"/>
</dbReference>
<dbReference type="CDD" id="cd02826">
    <property type="entry name" value="Piwi-like"/>
    <property type="match status" value="1"/>
</dbReference>
<dbReference type="InterPro" id="IPR003165">
    <property type="entry name" value="Piwi"/>
</dbReference>
<reference evidence="6" key="1">
    <citation type="submission" date="2016-11" db="UniProtKB">
        <authorList>
            <consortium name="WormBaseParasite"/>
        </authorList>
    </citation>
    <scope>IDENTIFICATION</scope>
</reference>
<dbReference type="STRING" id="1561998.A0A1I7U6W5"/>
<dbReference type="InterPro" id="IPR056992">
    <property type="entry name" value="HRDE1/NRDE-3-like_N"/>
</dbReference>
<dbReference type="PANTHER" id="PTHR22891">
    <property type="entry name" value="EUKARYOTIC TRANSLATION INITIATION FACTOR 2C"/>
    <property type="match status" value="1"/>
</dbReference>
<evidence type="ECO:0000256" key="1">
    <source>
        <dbReference type="RuleBase" id="RU361178"/>
    </source>
</evidence>
<name>A0A1I7U6W5_9PELO</name>
<evidence type="ECO:0000313" key="6">
    <source>
        <dbReference type="WBParaSite" id="Csp11.Scaffold629.g15465.t1"/>
    </source>
</evidence>
<feature type="domain" description="PAZ" evidence="3">
    <location>
        <begin position="277"/>
        <end position="388"/>
    </location>
</feature>
<sequence>MPERVVRLSMETALCCGEDRIKLSDQHTSITGGLNTLNRRLTLFLIYRNVLAKRSNIFGSDIHKYAYDCAKTIYAIEEAYKGDDEIKLTLEEKDFSAGEWKLICRTVRKPETRFEVVISANGFVYSQGPDPQELITLIEAVSSEDITMDLQYSYHMFSFGPWYGPEADKTAEIVEKLYKEIRLMENGKVAMLFDFKYIPFYDEMSVLKFLTLKYAKFKRISGIAPIQIPSNQGQWDLEQRGQRAQRGEQNPRNRSRSRSPLTPEEPAQEVTDYNLTEAIDVEAVFKDKRYPEFVKDIEESMKGIIAKPTHLTGEYNHNIVITGFSKENAIGQKVFMKKSTNEQEEVTVFEYFEIKHNHTIIFPYLPLIVTGKGERKAYFPMELLQIVPAQRIKAQKQSAALKSLITEKNTVLPREYMAEIKMLWEERWKNNRFLAAFGIKVGKKVVSPYAKMLHPPAVLFKNDMVCSMKEGTVQFAPLEGTHFWKPATVGTVAVINFDGAIEDETKLQTFCEKLYNMCLDNGMTMTTQPDTWTRLSLPSEEIGNLEETMSDLKKENVTIIIGITKEKKPTVHNVLKYFEATLGIPTLHIHIDTANHFINMIKGDETIQNVIRKLNPKCGGINFLVEPPESTLLRDTVHWIRESLLVSIKKEPTFVGCSYSLELATDLGGFNYLQEFNEYKLKNVEDKIEECLNHYNTAVGRFPKTVVVFRTGAGEDDFKRVQEEVVDMKKVLEDKNIKLVVLLVQKTSRIRIFPAGITGAQQNVKSGTVIDDTITSPGRNEFIMVSQTAKKGTARPIRYTEVVNEPEWTKDELYHLTYFLAFGHQVSYQPPAVPNVVYAAENLVKRGRNNFLLVYSNPYSSELGNLETTITDVLEEHEDPNDREFDEHILDEINYTLNGHALVRRNFWA</sequence>
<feature type="region of interest" description="Disordered" evidence="2">
    <location>
        <begin position="234"/>
        <end position="268"/>
    </location>
</feature>
<dbReference type="SMART" id="SM00950">
    <property type="entry name" value="Piwi"/>
    <property type="match status" value="1"/>
</dbReference>
<proteinExistence type="inferred from homology"/>
<dbReference type="Pfam" id="PF02170">
    <property type="entry name" value="PAZ"/>
    <property type="match status" value="1"/>
</dbReference>